<organism evidence="1">
    <name type="scientific">uncultured Nocardioidaceae bacterium</name>
    <dbReference type="NCBI Taxonomy" id="253824"/>
    <lineage>
        <taxon>Bacteria</taxon>
        <taxon>Bacillati</taxon>
        <taxon>Actinomycetota</taxon>
        <taxon>Actinomycetes</taxon>
        <taxon>Propionibacteriales</taxon>
        <taxon>Nocardioidaceae</taxon>
        <taxon>environmental samples</taxon>
    </lineage>
</organism>
<evidence type="ECO:0008006" key="2">
    <source>
        <dbReference type="Google" id="ProtNLM"/>
    </source>
</evidence>
<dbReference type="GO" id="GO:0008146">
    <property type="term" value="F:sulfotransferase activity"/>
    <property type="evidence" value="ECO:0007669"/>
    <property type="project" value="InterPro"/>
</dbReference>
<reference evidence="1" key="1">
    <citation type="submission" date="2020-02" db="EMBL/GenBank/DDBJ databases">
        <authorList>
            <person name="Meier V. D."/>
        </authorList>
    </citation>
    <scope>NUCLEOTIDE SEQUENCE</scope>
    <source>
        <strain evidence="1">AVDCRST_MAG36</strain>
    </source>
</reference>
<dbReference type="Gene3D" id="3.40.50.300">
    <property type="entry name" value="P-loop containing nucleotide triphosphate hydrolases"/>
    <property type="match status" value="1"/>
</dbReference>
<evidence type="ECO:0000313" key="1">
    <source>
        <dbReference type="EMBL" id="CAA9363307.1"/>
    </source>
</evidence>
<dbReference type="GO" id="GO:0016020">
    <property type="term" value="C:membrane"/>
    <property type="evidence" value="ECO:0007669"/>
    <property type="project" value="InterPro"/>
</dbReference>
<dbReference type="EMBL" id="CADCUH010000184">
    <property type="protein sequence ID" value="CAA9363307.1"/>
    <property type="molecule type" value="Genomic_DNA"/>
</dbReference>
<proteinExistence type="predicted"/>
<dbReference type="InterPro" id="IPR027417">
    <property type="entry name" value="P-loop_NTPase"/>
</dbReference>
<dbReference type="InterPro" id="IPR005331">
    <property type="entry name" value="Sulfotransferase"/>
</dbReference>
<name>A0A6J4MQ29_9ACTN</name>
<sequence length="211" mass="24103">MMGVVPVFSKHDRSVLFVHIPKAAGSTLERMFARSGWDTALRETRKTHPQLMPLRRCSPQHYHAALLQELLAVDRFDVVFTVTREPVSRFRSEYVMRNSQDPRTDAAAVEGWADRVLARQQRDPYTLDNHLRPQHEFVLPGSQVYRLEDGVESTVADLNERFDLGLTTTVPQALNSVRRAGVSSSELEVSDGLRERLRSVYAEDFTRFGYA</sequence>
<accession>A0A6J4MQ29</accession>
<dbReference type="SUPFAM" id="SSF52540">
    <property type="entry name" value="P-loop containing nucleoside triphosphate hydrolases"/>
    <property type="match status" value="1"/>
</dbReference>
<protein>
    <recommendedName>
        <fullName evidence="2">Sulfotransferase family protein</fullName>
    </recommendedName>
</protein>
<dbReference type="Pfam" id="PF03567">
    <property type="entry name" value="Sulfotransfer_2"/>
    <property type="match status" value="1"/>
</dbReference>
<dbReference type="AlphaFoldDB" id="A0A6J4MQ29"/>
<gene>
    <name evidence="1" type="ORF">AVDCRST_MAG36-2824</name>
</gene>